<feature type="region of interest" description="Disordered" evidence="1">
    <location>
        <begin position="51"/>
        <end position="76"/>
    </location>
</feature>
<dbReference type="AlphaFoldDB" id="A0A1C3X1B7"/>
<evidence type="ECO:0000313" key="2">
    <source>
        <dbReference type="EMBL" id="SCB46057.1"/>
    </source>
</evidence>
<proteinExistence type="predicted"/>
<dbReference type="STRING" id="411945.GA0061102_105127"/>
<dbReference type="Gene3D" id="3.90.180.10">
    <property type="entry name" value="Medium-chain alcohol dehydrogenases, catalytic domain"/>
    <property type="match status" value="1"/>
</dbReference>
<accession>A0A1C3X1B7</accession>
<sequence>MSRAIVFDAYGPPDVLKIIDLDVGVPRREEVKVVVRSAGVQPFDCLFRSGGAGQAGRQTHQHPAVSNPVVNADPVI</sequence>
<keyword evidence="3" id="KW-1185">Reference proteome</keyword>
<dbReference type="InterPro" id="IPR011032">
    <property type="entry name" value="GroES-like_sf"/>
</dbReference>
<evidence type="ECO:0000256" key="1">
    <source>
        <dbReference type="SAM" id="MobiDB-lite"/>
    </source>
</evidence>
<reference evidence="3" key="1">
    <citation type="submission" date="2016-08" db="EMBL/GenBank/DDBJ databases">
        <authorList>
            <person name="Varghese N."/>
            <person name="Submissions Spin"/>
        </authorList>
    </citation>
    <scope>NUCLEOTIDE SEQUENCE [LARGE SCALE GENOMIC DNA]</scope>
    <source>
        <strain evidence="3">HAMBI 2971</strain>
    </source>
</reference>
<dbReference type="SUPFAM" id="SSF50129">
    <property type="entry name" value="GroES-like"/>
    <property type="match status" value="1"/>
</dbReference>
<dbReference type="EMBL" id="FMAH01000051">
    <property type="protein sequence ID" value="SCB46057.1"/>
    <property type="molecule type" value="Genomic_DNA"/>
</dbReference>
<dbReference type="Proteomes" id="UP000199435">
    <property type="component" value="Unassembled WGS sequence"/>
</dbReference>
<organism evidence="2 3">
    <name type="scientific">Rhizobium miluonense</name>
    <dbReference type="NCBI Taxonomy" id="411945"/>
    <lineage>
        <taxon>Bacteria</taxon>
        <taxon>Pseudomonadati</taxon>
        <taxon>Pseudomonadota</taxon>
        <taxon>Alphaproteobacteria</taxon>
        <taxon>Hyphomicrobiales</taxon>
        <taxon>Rhizobiaceae</taxon>
        <taxon>Rhizobium/Agrobacterium group</taxon>
        <taxon>Rhizobium</taxon>
    </lineage>
</organism>
<evidence type="ECO:0000313" key="3">
    <source>
        <dbReference type="Proteomes" id="UP000199435"/>
    </source>
</evidence>
<name>A0A1C3X1B7_9HYPH</name>
<protein>
    <submittedName>
        <fullName evidence="2">Uncharacterized protein</fullName>
    </submittedName>
</protein>
<gene>
    <name evidence="2" type="ORF">GA0061102_105127</name>
</gene>